<dbReference type="WBParaSite" id="EVEC_0000621101-mRNA-1">
    <property type="protein sequence ID" value="EVEC_0000621101-mRNA-1"/>
    <property type="gene ID" value="EVEC_0000621101"/>
</dbReference>
<feature type="transmembrane region" description="Helical" evidence="9">
    <location>
        <begin position="182"/>
        <end position="204"/>
    </location>
</feature>
<proteinExistence type="inferred from homology"/>
<evidence type="ECO:0000256" key="3">
    <source>
        <dbReference type="ARBA" id="ARBA00022692"/>
    </source>
</evidence>
<feature type="transmembrane region" description="Helical" evidence="9">
    <location>
        <begin position="240"/>
        <end position="261"/>
    </location>
</feature>
<keyword evidence="4 9" id="KW-1133">Transmembrane helix</keyword>
<evidence type="ECO:0000256" key="1">
    <source>
        <dbReference type="ARBA" id="ARBA00004141"/>
    </source>
</evidence>
<feature type="domain" description="Potassium channel" evidence="10">
    <location>
        <begin position="192"/>
        <end position="265"/>
    </location>
</feature>
<dbReference type="OrthoDB" id="297496at2759"/>
<evidence type="ECO:0000313" key="11">
    <source>
        <dbReference type="EMBL" id="VDD91071.1"/>
    </source>
</evidence>
<dbReference type="AlphaFoldDB" id="A0A0N4V7E6"/>
<comment type="subcellular location">
    <subcellularLocation>
        <location evidence="1">Membrane</location>
        <topology evidence="1">Multi-pass membrane protein</topology>
    </subcellularLocation>
</comment>
<keyword evidence="3 8" id="KW-0812">Transmembrane</keyword>
<evidence type="ECO:0000313" key="12">
    <source>
        <dbReference type="Proteomes" id="UP000274131"/>
    </source>
</evidence>
<dbReference type="GO" id="GO:0030322">
    <property type="term" value="P:stabilization of membrane potential"/>
    <property type="evidence" value="ECO:0007669"/>
    <property type="project" value="TreeGrafter"/>
</dbReference>
<dbReference type="InterPro" id="IPR013099">
    <property type="entry name" value="K_chnl_dom"/>
</dbReference>
<dbReference type="PANTHER" id="PTHR11003">
    <property type="entry name" value="POTASSIUM CHANNEL, SUBFAMILY K"/>
    <property type="match status" value="1"/>
</dbReference>
<gene>
    <name evidence="11" type="ORF">EVEC_LOCUS5822</name>
</gene>
<dbReference type="Gene3D" id="1.10.287.70">
    <property type="match status" value="1"/>
</dbReference>
<reference evidence="13" key="1">
    <citation type="submission" date="2017-02" db="UniProtKB">
        <authorList>
            <consortium name="WormBaseParasite"/>
        </authorList>
    </citation>
    <scope>IDENTIFICATION</scope>
</reference>
<dbReference type="PANTHER" id="PTHR11003:SF345">
    <property type="entry name" value="TWIK FAMILY OF POTASSIUM CHANNELS PROTEIN 18"/>
    <property type="match status" value="1"/>
</dbReference>
<evidence type="ECO:0000259" key="10">
    <source>
        <dbReference type="Pfam" id="PF07885"/>
    </source>
</evidence>
<evidence type="ECO:0000256" key="6">
    <source>
        <dbReference type="ARBA" id="ARBA00023136"/>
    </source>
</evidence>
<dbReference type="STRING" id="51028.A0A0N4V7E6"/>
<evidence type="ECO:0000256" key="7">
    <source>
        <dbReference type="ARBA" id="ARBA00023303"/>
    </source>
</evidence>
<accession>A0A0N4V7E6</accession>
<dbReference type="SUPFAM" id="SSF81324">
    <property type="entry name" value="Voltage-gated potassium channels"/>
    <property type="match status" value="2"/>
</dbReference>
<dbReference type="GO" id="GO:0022841">
    <property type="term" value="F:potassium ion leak channel activity"/>
    <property type="evidence" value="ECO:0007669"/>
    <property type="project" value="TreeGrafter"/>
</dbReference>
<dbReference type="GO" id="GO:0015271">
    <property type="term" value="F:outward rectifier potassium channel activity"/>
    <property type="evidence" value="ECO:0007669"/>
    <property type="project" value="TreeGrafter"/>
</dbReference>
<protein>
    <submittedName>
        <fullName evidence="13">Ion_trans_2 domain-containing protein</fullName>
    </submittedName>
</protein>
<dbReference type="InterPro" id="IPR003280">
    <property type="entry name" value="2pore_dom_K_chnl"/>
</dbReference>
<evidence type="ECO:0000256" key="8">
    <source>
        <dbReference type="RuleBase" id="RU003857"/>
    </source>
</evidence>
<keyword evidence="6 9" id="KW-0472">Membrane</keyword>
<reference evidence="11 12" key="2">
    <citation type="submission" date="2018-10" db="EMBL/GenBank/DDBJ databases">
        <authorList>
            <consortium name="Pathogen Informatics"/>
        </authorList>
    </citation>
    <scope>NUCLEOTIDE SEQUENCE [LARGE SCALE GENOMIC DNA]</scope>
</reference>
<dbReference type="Pfam" id="PF07885">
    <property type="entry name" value="Ion_trans_2"/>
    <property type="match status" value="2"/>
</dbReference>
<keyword evidence="2 8" id="KW-0813">Transport</keyword>
<keyword evidence="7 8" id="KW-0407">Ion channel</keyword>
<dbReference type="Proteomes" id="UP000274131">
    <property type="component" value="Unassembled WGS sequence"/>
</dbReference>
<keyword evidence="12" id="KW-1185">Reference proteome</keyword>
<sequence length="397" mass="45188">MTNKQNRICPVKVGNLVIDQLGSSLLNSVCYYSLKIYAYELHKLTHLPARQKHDQTVTVLKKFLQDFDINADEVPQRQWTFLNSVFYVVTVYTTIGYGNIYPTTSTGQVLTIIYAFIGIPLALITIILLGSLFAKGCKILWRILVHSLALSTSIVSKDIEKQVIKLDILNDHEKEAENEDLLSFPVTFLMAITVVWVFLSACIFTRFEEDWTYGKSLYFTLISFTTIGFGDVLPSDNDHMIVVIFCFMVGLSLVSTILSIIQQQIEALGSKMETDIDKRYKDAITSAYSEQLFAEDRIRSIKERKKSKIPGIALLKDKMKLDSLVSQMSLKDRLLFQAMNNADKEKIKKKAEKKMNFRICGTQTECDLTQSSTETEEVFLEPLVGHYFVNILSLQQS</sequence>
<feature type="transmembrane region" description="Helical" evidence="9">
    <location>
        <begin position="81"/>
        <end position="100"/>
    </location>
</feature>
<organism evidence="13">
    <name type="scientific">Enterobius vermicularis</name>
    <name type="common">Human pinworm</name>
    <dbReference type="NCBI Taxonomy" id="51028"/>
    <lineage>
        <taxon>Eukaryota</taxon>
        <taxon>Metazoa</taxon>
        <taxon>Ecdysozoa</taxon>
        <taxon>Nematoda</taxon>
        <taxon>Chromadorea</taxon>
        <taxon>Rhabditida</taxon>
        <taxon>Spirurina</taxon>
        <taxon>Oxyuridomorpha</taxon>
        <taxon>Oxyuroidea</taxon>
        <taxon>Oxyuridae</taxon>
        <taxon>Enterobius</taxon>
    </lineage>
</organism>
<comment type="similarity">
    <text evidence="8">Belongs to the two pore domain potassium channel (TC 1.A.1.8) family.</text>
</comment>
<evidence type="ECO:0000256" key="5">
    <source>
        <dbReference type="ARBA" id="ARBA00023065"/>
    </source>
</evidence>
<evidence type="ECO:0000256" key="4">
    <source>
        <dbReference type="ARBA" id="ARBA00022989"/>
    </source>
</evidence>
<dbReference type="EMBL" id="UXUI01008280">
    <property type="protein sequence ID" value="VDD91071.1"/>
    <property type="molecule type" value="Genomic_DNA"/>
</dbReference>
<dbReference type="GO" id="GO:0005886">
    <property type="term" value="C:plasma membrane"/>
    <property type="evidence" value="ECO:0007669"/>
    <property type="project" value="TreeGrafter"/>
</dbReference>
<dbReference type="PRINTS" id="PR01333">
    <property type="entry name" value="2POREKCHANEL"/>
</dbReference>
<evidence type="ECO:0000313" key="13">
    <source>
        <dbReference type="WBParaSite" id="EVEC_0000621101-mRNA-1"/>
    </source>
</evidence>
<feature type="domain" description="Potassium channel" evidence="10">
    <location>
        <begin position="76"/>
        <end position="133"/>
    </location>
</feature>
<evidence type="ECO:0000256" key="9">
    <source>
        <dbReference type="SAM" id="Phobius"/>
    </source>
</evidence>
<name>A0A0N4V7E6_ENTVE</name>
<feature type="transmembrane region" description="Helical" evidence="9">
    <location>
        <begin position="112"/>
        <end position="132"/>
    </location>
</feature>
<evidence type="ECO:0000256" key="2">
    <source>
        <dbReference type="ARBA" id="ARBA00022448"/>
    </source>
</evidence>
<keyword evidence="5 8" id="KW-0406">Ion transport</keyword>